<accession>A0A409VKU5</accession>
<dbReference type="InterPro" id="IPR011009">
    <property type="entry name" value="Kinase-like_dom_sf"/>
</dbReference>
<evidence type="ECO:0000313" key="2">
    <source>
        <dbReference type="EMBL" id="PPQ66891.1"/>
    </source>
</evidence>
<dbReference type="AlphaFoldDB" id="A0A409VKU5"/>
<dbReference type="GO" id="GO:0007166">
    <property type="term" value="P:cell surface receptor signaling pathway"/>
    <property type="evidence" value="ECO:0007669"/>
    <property type="project" value="InterPro"/>
</dbReference>
<proteinExistence type="predicted"/>
<organism evidence="2 3">
    <name type="scientific">Gymnopilus dilepis</name>
    <dbReference type="NCBI Taxonomy" id="231916"/>
    <lineage>
        <taxon>Eukaryota</taxon>
        <taxon>Fungi</taxon>
        <taxon>Dikarya</taxon>
        <taxon>Basidiomycota</taxon>
        <taxon>Agaricomycotina</taxon>
        <taxon>Agaricomycetes</taxon>
        <taxon>Agaricomycetidae</taxon>
        <taxon>Agaricales</taxon>
        <taxon>Agaricineae</taxon>
        <taxon>Hymenogastraceae</taxon>
        <taxon>Gymnopilus</taxon>
    </lineage>
</organism>
<reference evidence="2 3" key="1">
    <citation type="journal article" date="2018" name="Evol. Lett.">
        <title>Horizontal gene cluster transfer increased hallucinogenic mushroom diversity.</title>
        <authorList>
            <person name="Reynolds H.T."/>
            <person name="Vijayakumar V."/>
            <person name="Gluck-Thaler E."/>
            <person name="Korotkin H.B."/>
            <person name="Matheny P.B."/>
            <person name="Slot J.C."/>
        </authorList>
    </citation>
    <scope>NUCLEOTIDE SEQUENCE [LARGE SCALE GENOMIC DNA]</scope>
    <source>
        <strain evidence="2 3">SRW20</strain>
    </source>
</reference>
<dbReference type="Gene3D" id="1.20.930.20">
    <property type="entry name" value="Adaptor protein Cbl, N-terminal domain"/>
    <property type="match status" value="1"/>
</dbReference>
<name>A0A409VKU5_9AGAR</name>
<feature type="domain" description="Protein kinase" evidence="1">
    <location>
        <begin position="250"/>
        <end position="528"/>
    </location>
</feature>
<dbReference type="OrthoDB" id="5966500at2759"/>
<evidence type="ECO:0000313" key="3">
    <source>
        <dbReference type="Proteomes" id="UP000284706"/>
    </source>
</evidence>
<dbReference type="InterPro" id="IPR000719">
    <property type="entry name" value="Prot_kinase_dom"/>
</dbReference>
<dbReference type="Proteomes" id="UP000284706">
    <property type="component" value="Unassembled WGS sequence"/>
</dbReference>
<dbReference type="InterPro" id="IPR050167">
    <property type="entry name" value="Ser_Thr_protein_kinase"/>
</dbReference>
<dbReference type="Gene3D" id="1.10.510.10">
    <property type="entry name" value="Transferase(Phosphotransferase) domain 1"/>
    <property type="match status" value="1"/>
</dbReference>
<dbReference type="CDD" id="cd21037">
    <property type="entry name" value="MLKL_NTD"/>
    <property type="match status" value="1"/>
</dbReference>
<sequence>MLRVAESANDALNVAGSLCGVPFVGVAAVVVDRIVKTCREVKVHKQRTTQISLKCVQILSTLNDQAQTLEGSDLQQLLDQLMPTLEKILKRAEKWSNYNAVVTFLKNGDIKEGLDRSDAELDTAMQLFHSFSAAISLHSAQRIIADTMRSNTAELRDLLHQVLSRRSETEQIIELQSAGQHVAEQFMAAGQEVDLNTINANNVELPRTTSPVPDIQDSQRYLEYQRGLIHLHRETGIPPTIKVLNGEVTRTGDLAVAGGTYSDIWTGRWLGEEKVVLGFCRRIWADQTCQSQVALKALRNIRASDPRARRRFENEINMWANLKNDHILPFYGIVTDLGQHIHIVSPWQENGNVLEYVKMHPDADRLPLIRGSAEGLAYLHSCKIIHGNSERLRCVIDGEARICDFGMSKIIEEVTEESASATLTAGGSARWMAPELIEGKSPSMEADTYSYAMAILELLTGKRPFADCKSTAAVIRHIVVLKQIPQRPETLTGTWLSDELWNLMCSCWAKEFTSRPSMAQVTDRLKAIECRK</sequence>
<dbReference type="InterPro" id="IPR001245">
    <property type="entry name" value="Ser-Thr/Tyr_kinase_cat_dom"/>
</dbReference>
<dbReference type="GO" id="GO:0004672">
    <property type="term" value="F:protein kinase activity"/>
    <property type="evidence" value="ECO:0007669"/>
    <property type="project" value="InterPro"/>
</dbReference>
<gene>
    <name evidence="2" type="ORF">CVT26_009831</name>
</gene>
<evidence type="ECO:0000259" key="1">
    <source>
        <dbReference type="PROSITE" id="PS50011"/>
    </source>
</evidence>
<dbReference type="Pfam" id="PF07714">
    <property type="entry name" value="PK_Tyr_Ser-Thr"/>
    <property type="match status" value="1"/>
</dbReference>
<dbReference type="InterPro" id="IPR059179">
    <property type="entry name" value="MLKL-like_MCAfunc"/>
</dbReference>
<dbReference type="InParanoid" id="A0A409VKU5"/>
<dbReference type="STRING" id="231916.A0A409VKU5"/>
<protein>
    <recommendedName>
        <fullName evidence="1">Protein kinase domain-containing protein</fullName>
    </recommendedName>
</protein>
<dbReference type="InterPro" id="IPR036537">
    <property type="entry name" value="Adaptor_Cbl_N_dom_sf"/>
</dbReference>
<dbReference type="SUPFAM" id="SSF56112">
    <property type="entry name" value="Protein kinase-like (PK-like)"/>
    <property type="match status" value="1"/>
</dbReference>
<keyword evidence="3" id="KW-1185">Reference proteome</keyword>
<comment type="caution">
    <text evidence="2">The sequence shown here is derived from an EMBL/GenBank/DDBJ whole genome shotgun (WGS) entry which is preliminary data.</text>
</comment>
<dbReference type="GO" id="GO:0005524">
    <property type="term" value="F:ATP binding"/>
    <property type="evidence" value="ECO:0007669"/>
    <property type="project" value="InterPro"/>
</dbReference>
<dbReference type="PANTHER" id="PTHR23257">
    <property type="entry name" value="SERINE-THREONINE PROTEIN KINASE"/>
    <property type="match status" value="1"/>
</dbReference>
<dbReference type="EMBL" id="NHYE01005619">
    <property type="protein sequence ID" value="PPQ66891.1"/>
    <property type="molecule type" value="Genomic_DNA"/>
</dbReference>
<dbReference type="PROSITE" id="PS50011">
    <property type="entry name" value="PROTEIN_KINASE_DOM"/>
    <property type="match status" value="1"/>
</dbReference>